<reference evidence="6 7" key="1">
    <citation type="journal article" date="2018" name="Syst. Appl. Microbiol.">
        <title>Agrobacterium rosae sp. nov., isolated from galls on different agricultural crops.</title>
        <authorList>
            <person name="Kuzmanovic N."/>
            <person name="Pulawska J."/>
            <person name="Smalla K."/>
            <person name="Nesme X."/>
        </authorList>
    </citation>
    <scope>NUCLEOTIDE SEQUENCE [LARGE SCALE GENOMIC DNA]</scope>
    <source>
        <strain evidence="6 7">NCPPB 1650</strain>
    </source>
</reference>
<dbReference type="GO" id="GO:0046872">
    <property type="term" value="F:metal ion binding"/>
    <property type="evidence" value="ECO:0007669"/>
    <property type="project" value="UniProtKB-KW"/>
</dbReference>
<dbReference type="PANTHER" id="PTHR42978">
    <property type="entry name" value="QUORUM-QUENCHING LACTONASE YTNP-RELATED-RELATED"/>
    <property type="match status" value="1"/>
</dbReference>
<name>A0AAE5VML8_9HYPH</name>
<gene>
    <name evidence="6" type="ORF">CPJ18_22265</name>
</gene>
<dbReference type="CDD" id="cd16277">
    <property type="entry name" value="metallo-hydrolase-like_MBL-fold"/>
    <property type="match status" value="1"/>
</dbReference>
<comment type="similarity">
    <text evidence="1">Belongs to the metallo-beta-lactamase superfamily.</text>
</comment>
<sequence length="296" mass="33174">MRRGMRTFGDATIDTITDLDPFALPIDLLFPGRTVADLREYETVLSPHHVDFGTARILLGVHSHLLRIGGRNILIDTCIGEHKPRPRRADDWHQRRGSGYLERLAAHGLRPDDIDMVLCTHLHADHVGWNTKLVDGRWVPTFPNARYLVGKQEFTHWRDAENKAPGQHNHGSFIDSVMPILEAEQLDLVDADAEIADGISLKPLSGHSPGQIGLCLCHGQQKAIFCADAIHSVVQVYHPDWVSRFCSDQEMAIATRMELLNESADNGTILIPAHLRHFSGMRIKRVGSNFVPEFVT</sequence>
<evidence type="ECO:0000256" key="4">
    <source>
        <dbReference type="ARBA" id="ARBA00022833"/>
    </source>
</evidence>
<proteinExistence type="inferred from homology"/>
<dbReference type="InterPro" id="IPR051013">
    <property type="entry name" value="MBL_superfamily_lactonases"/>
</dbReference>
<dbReference type="InterPro" id="IPR036866">
    <property type="entry name" value="RibonucZ/Hydroxyglut_hydro"/>
</dbReference>
<dbReference type="Pfam" id="PF00753">
    <property type="entry name" value="Lactamase_B"/>
    <property type="match status" value="1"/>
</dbReference>
<dbReference type="Proteomes" id="UP000237447">
    <property type="component" value="Unassembled WGS sequence"/>
</dbReference>
<evidence type="ECO:0000256" key="3">
    <source>
        <dbReference type="ARBA" id="ARBA00022801"/>
    </source>
</evidence>
<dbReference type="GO" id="GO:0016787">
    <property type="term" value="F:hydrolase activity"/>
    <property type="evidence" value="ECO:0007669"/>
    <property type="project" value="UniProtKB-KW"/>
</dbReference>
<keyword evidence="4" id="KW-0862">Zinc</keyword>
<feature type="domain" description="Metallo-beta-lactamase" evidence="5">
    <location>
        <begin position="60"/>
        <end position="274"/>
    </location>
</feature>
<keyword evidence="3" id="KW-0378">Hydrolase</keyword>
<dbReference type="SUPFAM" id="SSF56281">
    <property type="entry name" value="Metallo-hydrolase/oxidoreductase"/>
    <property type="match status" value="1"/>
</dbReference>
<dbReference type="AlphaFoldDB" id="A0AAE5VML8"/>
<dbReference type="Gene3D" id="3.60.15.10">
    <property type="entry name" value="Ribonuclease Z/Hydroxyacylglutathione hydrolase-like"/>
    <property type="match status" value="1"/>
</dbReference>
<evidence type="ECO:0000256" key="1">
    <source>
        <dbReference type="ARBA" id="ARBA00007749"/>
    </source>
</evidence>
<evidence type="ECO:0000313" key="7">
    <source>
        <dbReference type="Proteomes" id="UP000237447"/>
    </source>
</evidence>
<dbReference type="SMART" id="SM00849">
    <property type="entry name" value="Lactamase_B"/>
    <property type="match status" value="1"/>
</dbReference>
<evidence type="ECO:0000256" key="2">
    <source>
        <dbReference type="ARBA" id="ARBA00022723"/>
    </source>
</evidence>
<protein>
    <submittedName>
        <fullName evidence="6">MBL fold metallo-hydrolase</fullName>
    </submittedName>
</protein>
<accession>A0AAE5VML8</accession>
<dbReference type="InterPro" id="IPR001279">
    <property type="entry name" value="Metallo-B-lactamas"/>
</dbReference>
<comment type="caution">
    <text evidence="6">The sequence shown here is derived from an EMBL/GenBank/DDBJ whole genome shotgun (WGS) entry which is preliminary data.</text>
</comment>
<keyword evidence="2" id="KW-0479">Metal-binding</keyword>
<organism evidence="6 7">
    <name type="scientific">Agrobacterium rosae</name>
    <dbReference type="NCBI Taxonomy" id="1972867"/>
    <lineage>
        <taxon>Bacteria</taxon>
        <taxon>Pseudomonadati</taxon>
        <taxon>Pseudomonadota</taxon>
        <taxon>Alphaproteobacteria</taxon>
        <taxon>Hyphomicrobiales</taxon>
        <taxon>Rhizobiaceae</taxon>
        <taxon>Rhizobium/Agrobacterium group</taxon>
        <taxon>Agrobacterium</taxon>
    </lineage>
</organism>
<dbReference type="PANTHER" id="PTHR42978:SF6">
    <property type="entry name" value="QUORUM-QUENCHING LACTONASE YTNP-RELATED"/>
    <property type="match status" value="1"/>
</dbReference>
<dbReference type="EMBL" id="NXEJ01000011">
    <property type="protein sequence ID" value="POO49175.1"/>
    <property type="molecule type" value="Genomic_DNA"/>
</dbReference>
<evidence type="ECO:0000313" key="6">
    <source>
        <dbReference type="EMBL" id="POO49175.1"/>
    </source>
</evidence>
<evidence type="ECO:0000259" key="5">
    <source>
        <dbReference type="SMART" id="SM00849"/>
    </source>
</evidence>